<name>A0A1I0TWC3_9SPHI</name>
<proteinExistence type="predicted"/>
<accession>A0A1I0TWC3</accession>
<gene>
    <name evidence="1" type="ORF">SAMN04488511_114116</name>
</gene>
<sequence length="46" mass="5650">MQLTHSQYVSAWNAAEYYDNEAEKQTGYFHFQNFTKYINLFKNNFF</sequence>
<evidence type="ECO:0000313" key="2">
    <source>
        <dbReference type="Proteomes" id="UP000198836"/>
    </source>
</evidence>
<dbReference type="Proteomes" id="UP000198836">
    <property type="component" value="Unassembled WGS sequence"/>
</dbReference>
<dbReference type="AlphaFoldDB" id="A0A1I0TWC3"/>
<protein>
    <submittedName>
        <fullName evidence="1">Uncharacterized protein</fullName>
    </submittedName>
</protein>
<organism evidence="1 2">
    <name type="scientific">Pedobacter suwonensis</name>
    <dbReference type="NCBI Taxonomy" id="332999"/>
    <lineage>
        <taxon>Bacteria</taxon>
        <taxon>Pseudomonadati</taxon>
        <taxon>Bacteroidota</taxon>
        <taxon>Sphingobacteriia</taxon>
        <taxon>Sphingobacteriales</taxon>
        <taxon>Sphingobacteriaceae</taxon>
        <taxon>Pedobacter</taxon>
    </lineage>
</organism>
<evidence type="ECO:0000313" key="1">
    <source>
        <dbReference type="EMBL" id="SFA55226.1"/>
    </source>
</evidence>
<dbReference type="EMBL" id="FOJM01000014">
    <property type="protein sequence ID" value="SFA55226.1"/>
    <property type="molecule type" value="Genomic_DNA"/>
</dbReference>
<reference evidence="2" key="1">
    <citation type="submission" date="2016-10" db="EMBL/GenBank/DDBJ databases">
        <authorList>
            <person name="Varghese N."/>
            <person name="Submissions S."/>
        </authorList>
    </citation>
    <scope>NUCLEOTIDE SEQUENCE [LARGE SCALE GENOMIC DNA]</scope>
    <source>
        <strain evidence="2">DSM 18130</strain>
    </source>
</reference>
<keyword evidence="2" id="KW-1185">Reference proteome</keyword>